<feature type="domain" description="Thioredoxin" evidence="9">
    <location>
        <begin position="276"/>
        <end position="426"/>
    </location>
</feature>
<protein>
    <submittedName>
        <fullName evidence="10">Redoxin domain-containing protein</fullName>
    </submittedName>
</protein>
<dbReference type="PROSITE" id="PS00194">
    <property type="entry name" value="THIOREDOXIN_1"/>
    <property type="match status" value="1"/>
</dbReference>
<accession>A0A9D2P3B4</accession>
<comment type="subcellular location">
    <subcellularLocation>
        <location evidence="1">Cell membrane</location>
        <topology evidence="1">Multi-pass membrane protein</topology>
    </subcellularLocation>
</comment>
<feature type="compositionally biased region" description="Low complexity" evidence="7">
    <location>
        <begin position="250"/>
        <end position="277"/>
    </location>
</feature>
<evidence type="ECO:0000313" key="11">
    <source>
        <dbReference type="Proteomes" id="UP000823882"/>
    </source>
</evidence>
<keyword evidence="4 8" id="KW-0812">Transmembrane</keyword>
<dbReference type="InterPro" id="IPR017937">
    <property type="entry name" value="Thioredoxin_CS"/>
</dbReference>
<feature type="transmembrane region" description="Helical" evidence="8">
    <location>
        <begin position="212"/>
        <end position="233"/>
    </location>
</feature>
<gene>
    <name evidence="10" type="ORF">H9701_08755</name>
</gene>
<dbReference type="Pfam" id="PF02683">
    <property type="entry name" value="DsbD_TM"/>
    <property type="match status" value="1"/>
</dbReference>
<dbReference type="InterPro" id="IPR000866">
    <property type="entry name" value="AhpC/TSA"/>
</dbReference>
<dbReference type="InterPro" id="IPR051790">
    <property type="entry name" value="Cytochrome_c-biogenesis_DsbD"/>
</dbReference>
<evidence type="ECO:0000256" key="8">
    <source>
        <dbReference type="SAM" id="Phobius"/>
    </source>
</evidence>
<keyword evidence="5 8" id="KW-1133">Transmembrane helix</keyword>
<dbReference type="GO" id="GO:0005886">
    <property type="term" value="C:plasma membrane"/>
    <property type="evidence" value="ECO:0007669"/>
    <property type="project" value="UniProtKB-SubCell"/>
</dbReference>
<dbReference type="InterPro" id="IPR036249">
    <property type="entry name" value="Thioredoxin-like_sf"/>
</dbReference>
<evidence type="ECO:0000256" key="7">
    <source>
        <dbReference type="SAM" id="MobiDB-lite"/>
    </source>
</evidence>
<feature type="region of interest" description="Disordered" evidence="7">
    <location>
        <begin position="250"/>
        <end position="290"/>
    </location>
</feature>
<dbReference type="Gene3D" id="3.40.30.10">
    <property type="entry name" value="Glutaredoxin"/>
    <property type="match status" value="1"/>
</dbReference>
<dbReference type="CDD" id="cd02966">
    <property type="entry name" value="TlpA_like_family"/>
    <property type="match status" value="1"/>
</dbReference>
<dbReference type="Proteomes" id="UP000823882">
    <property type="component" value="Unassembled WGS sequence"/>
</dbReference>
<keyword evidence="3" id="KW-1003">Cell membrane</keyword>
<dbReference type="PANTHER" id="PTHR31272">
    <property type="entry name" value="CYTOCHROME C-TYPE BIOGENESIS PROTEIN HI_1454-RELATED"/>
    <property type="match status" value="1"/>
</dbReference>
<dbReference type="EMBL" id="DWWJ01000159">
    <property type="protein sequence ID" value="HJC41628.1"/>
    <property type="molecule type" value="Genomic_DNA"/>
</dbReference>
<dbReference type="GO" id="GO:0017004">
    <property type="term" value="P:cytochrome complex assembly"/>
    <property type="evidence" value="ECO:0007669"/>
    <property type="project" value="InterPro"/>
</dbReference>
<evidence type="ECO:0000313" key="10">
    <source>
        <dbReference type="EMBL" id="HJC41628.1"/>
    </source>
</evidence>
<reference evidence="10" key="1">
    <citation type="journal article" date="2021" name="PeerJ">
        <title>Extensive microbial diversity within the chicken gut microbiome revealed by metagenomics and culture.</title>
        <authorList>
            <person name="Gilroy R."/>
            <person name="Ravi A."/>
            <person name="Getino M."/>
            <person name="Pursley I."/>
            <person name="Horton D.L."/>
            <person name="Alikhan N.F."/>
            <person name="Baker D."/>
            <person name="Gharbi K."/>
            <person name="Hall N."/>
            <person name="Watson M."/>
            <person name="Adriaenssens E.M."/>
            <person name="Foster-Nyarko E."/>
            <person name="Jarju S."/>
            <person name="Secka A."/>
            <person name="Antonio M."/>
            <person name="Oren A."/>
            <person name="Chaudhuri R.R."/>
            <person name="La Ragione R."/>
            <person name="Hildebrand F."/>
            <person name="Pallen M.J."/>
        </authorList>
    </citation>
    <scope>NUCLEOTIDE SEQUENCE</scope>
    <source>
        <strain evidence="10">CHK186-1790</strain>
    </source>
</reference>
<reference evidence="10" key="2">
    <citation type="submission" date="2021-04" db="EMBL/GenBank/DDBJ databases">
        <authorList>
            <person name="Gilroy R."/>
        </authorList>
    </citation>
    <scope>NUCLEOTIDE SEQUENCE</scope>
    <source>
        <strain evidence="10">CHK186-1790</strain>
    </source>
</reference>
<sequence>MGFSLETGVSAVTVFLQGILSFFSPCVLPLVPLYIGYLSGGAKSVEADGTIRYHRGKVMVNTVCFVAGVSFAFFLLGFGFSAVGQFFQRYQTVFTTVGGILVILFGLYQLGVFGSSRFLAAERRLPLRLDKLTMGPLTALVLGFTFSFAWTPCVGPALASVLLMASSAASAAVGFALIGLYTLGFVLPFLAVGLFTGTLLDFFKRHQQVVRYTVKVGGALMILMGVLMLTGWMGGITSYLARLGGAAGGETPAQTQQTQAPAVSQTPAPETTPAPDAELPPAPDFTLVDQNGTEHTLSDYQGKTVLLNFWATWCGPCQQEMPDLQALYEEWGENGGELVVLGVANPKTDDQPFNQDGTVEEVETFLSDHGYTYPTVMDTTGEIFAAYGVRSFPTTFMIDTEGNVFGYLIGSMSRETMDSIVEQTMTGERVE</sequence>
<dbReference type="GO" id="GO:0016491">
    <property type="term" value="F:oxidoreductase activity"/>
    <property type="evidence" value="ECO:0007669"/>
    <property type="project" value="InterPro"/>
</dbReference>
<dbReference type="AlphaFoldDB" id="A0A9D2P3B4"/>
<evidence type="ECO:0000256" key="2">
    <source>
        <dbReference type="ARBA" id="ARBA00006143"/>
    </source>
</evidence>
<evidence type="ECO:0000256" key="5">
    <source>
        <dbReference type="ARBA" id="ARBA00022989"/>
    </source>
</evidence>
<name>A0A9D2P3B4_9FIRM</name>
<dbReference type="SUPFAM" id="SSF52833">
    <property type="entry name" value="Thioredoxin-like"/>
    <property type="match status" value="1"/>
</dbReference>
<feature type="transmembrane region" description="Helical" evidence="8">
    <location>
        <begin position="132"/>
        <end position="151"/>
    </location>
</feature>
<keyword evidence="6 8" id="KW-0472">Membrane</keyword>
<evidence type="ECO:0000256" key="3">
    <source>
        <dbReference type="ARBA" id="ARBA00022475"/>
    </source>
</evidence>
<dbReference type="InterPro" id="IPR013766">
    <property type="entry name" value="Thioredoxin_domain"/>
</dbReference>
<evidence type="ECO:0000256" key="4">
    <source>
        <dbReference type="ARBA" id="ARBA00022692"/>
    </source>
</evidence>
<comment type="similarity">
    <text evidence="2">Belongs to the DsbD family.</text>
</comment>
<dbReference type="GO" id="GO:0016209">
    <property type="term" value="F:antioxidant activity"/>
    <property type="evidence" value="ECO:0007669"/>
    <property type="project" value="InterPro"/>
</dbReference>
<dbReference type="PANTHER" id="PTHR31272:SF4">
    <property type="entry name" value="CYTOCHROME C-TYPE BIOGENESIS PROTEIN HI_1454-RELATED"/>
    <property type="match status" value="1"/>
</dbReference>
<evidence type="ECO:0000256" key="6">
    <source>
        <dbReference type="ARBA" id="ARBA00023136"/>
    </source>
</evidence>
<comment type="caution">
    <text evidence="10">The sequence shown here is derived from an EMBL/GenBank/DDBJ whole genome shotgun (WGS) entry which is preliminary data.</text>
</comment>
<feature type="transmembrane region" description="Helical" evidence="8">
    <location>
        <begin position="171"/>
        <end position="200"/>
    </location>
</feature>
<dbReference type="InterPro" id="IPR003834">
    <property type="entry name" value="Cyt_c_assmbl_TM_dom"/>
</dbReference>
<evidence type="ECO:0000256" key="1">
    <source>
        <dbReference type="ARBA" id="ARBA00004651"/>
    </source>
</evidence>
<organism evidence="10 11">
    <name type="scientific">Candidatus Intestinimonas pullistercoris</name>
    <dbReference type="NCBI Taxonomy" id="2838623"/>
    <lineage>
        <taxon>Bacteria</taxon>
        <taxon>Bacillati</taxon>
        <taxon>Bacillota</taxon>
        <taxon>Clostridia</taxon>
        <taxon>Eubacteriales</taxon>
        <taxon>Intestinimonas</taxon>
    </lineage>
</organism>
<feature type="transmembrane region" description="Helical" evidence="8">
    <location>
        <begin position="58"/>
        <end position="80"/>
    </location>
</feature>
<evidence type="ECO:0000259" key="9">
    <source>
        <dbReference type="PROSITE" id="PS51352"/>
    </source>
</evidence>
<dbReference type="Pfam" id="PF00578">
    <property type="entry name" value="AhpC-TSA"/>
    <property type="match status" value="1"/>
</dbReference>
<feature type="transmembrane region" description="Helical" evidence="8">
    <location>
        <begin position="92"/>
        <end position="111"/>
    </location>
</feature>
<dbReference type="PROSITE" id="PS51352">
    <property type="entry name" value="THIOREDOXIN_2"/>
    <property type="match status" value="1"/>
</dbReference>
<feature type="transmembrane region" description="Helical" evidence="8">
    <location>
        <begin position="12"/>
        <end position="37"/>
    </location>
</feature>
<proteinExistence type="inferred from homology"/>